<dbReference type="Proteomes" id="UP001139028">
    <property type="component" value="Unassembled WGS sequence"/>
</dbReference>
<proteinExistence type="predicted"/>
<comment type="caution">
    <text evidence="1">The sequence shown here is derived from an EMBL/GenBank/DDBJ whole genome shotgun (WGS) entry which is preliminary data.</text>
</comment>
<dbReference type="AlphaFoldDB" id="A0A9X2EP87"/>
<dbReference type="EMBL" id="JALBWM010000088">
    <property type="protein sequence ID" value="MCO1335882.1"/>
    <property type="molecule type" value="Genomic_DNA"/>
</dbReference>
<dbReference type="RefSeq" id="WP_252471013.1">
    <property type="nucleotide sequence ID" value="NZ_JALBWM010000088.1"/>
</dbReference>
<organism evidence="1 2">
    <name type="scientific">Microbulbifer okhotskensis</name>
    <dbReference type="NCBI Taxonomy" id="2926617"/>
    <lineage>
        <taxon>Bacteria</taxon>
        <taxon>Pseudomonadati</taxon>
        <taxon>Pseudomonadota</taxon>
        <taxon>Gammaproteobacteria</taxon>
        <taxon>Cellvibrionales</taxon>
        <taxon>Microbulbiferaceae</taxon>
        <taxon>Microbulbifer</taxon>
    </lineage>
</organism>
<keyword evidence="2" id="KW-1185">Reference proteome</keyword>
<protein>
    <submittedName>
        <fullName evidence="1">Uncharacterized protein</fullName>
    </submittedName>
</protein>
<reference evidence="1" key="1">
    <citation type="journal article" date="2022" name="Arch. Microbiol.">
        <title>Microbulbifer okhotskensis sp. nov., isolated from a deep bottom sediment of the Okhotsk Sea.</title>
        <authorList>
            <person name="Romanenko L."/>
            <person name="Kurilenko V."/>
            <person name="Otstavnykh N."/>
            <person name="Velansky P."/>
            <person name="Isaeva M."/>
            <person name="Mikhailov V."/>
        </authorList>
    </citation>
    <scope>NUCLEOTIDE SEQUENCE</scope>
    <source>
        <strain evidence="1">OS29</strain>
    </source>
</reference>
<name>A0A9X2EP87_9GAMM</name>
<evidence type="ECO:0000313" key="2">
    <source>
        <dbReference type="Proteomes" id="UP001139028"/>
    </source>
</evidence>
<evidence type="ECO:0000313" key="1">
    <source>
        <dbReference type="EMBL" id="MCO1335882.1"/>
    </source>
</evidence>
<gene>
    <name evidence="1" type="ORF">MO867_16220</name>
</gene>
<sequence>MVSRKTKLASVFNQAVLNCTAMTKALAGIRLNGIGHGYVEAADGQITCVKDSSFSEMNEQSVSL</sequence>
<accession>A0A9X2EP87</accession>